<gene>
    <name evidence="9" type="ORF">J2Z65_004189</name>
</gene>
<proteinExistence type="inferred from homology"/>
<dbReference type="InterPro" id="IPR035906">
    <property type="entry name" value="MetI-like_sf"/>
</dbReference>
<protein>
    <submittedName>
        <fullName evidence="9">ABC-type glycerol-3-phosphate transport system permease component</fullName>
    </submittedName>
</protein>
<dbReference type="PANTHER" id="PTHR43744">
    <property type="entry name" value="ABC TRANSPORTER PERMEASE PROTEIN MG189-RELATED-RELATED"/>
    <property type="match status" value="1"/>
</dbReference>
<comment type="caution">
    <text evidence="9">The sequence shown here is derived from an EMBL/GenBank/DDBJ whole genome shotgun (WGS) entry which is preliminary data.</text>
</comment>
<dbReference type="InterPro" id="IPR000515">
    <property type="entry name" value="MetI-like"/>
</dbReference>
<evidence type="ECO:0000256" key="6">
    <source>
        <dbReference type="ARBA" id="ARBA00023136"/>
    </source>
</evidence>
<organism evidence="9 10">
    <name type="scientific">Paenibacillus aceris</name>
    <dbReference type="NCBI Taxonomy" id="869555"/>
    <lineage>
        <taxon>Bacteria</taxon>
        <taxon>Bacillati</taxon>
        <taxon>Bacillota</taxon>
        <taxon>Bacilli</taxon>
        <taxon>Bacillales</taxon>
        <taxon>Paenibacillaceae</taxon>
        <taxon>Paenibacillus</taxon>
    </lineage>
</organism>
<comment type="similarity">
    <text evidence="7">Belongs to the binding-protein-dependent transport system permease family.</text>
</comment>
<dbReference type="PROSITE" id="PS50928">
    <property type="entry name" value="ABC_TM1"/>
    <property type="match status" value="1"/>
</dbReference>
<name>A0ABS4I3F2_9BACL</name>
<feature type="transmembrane region" description="Helical" evidence="7">
    <location>
        <begin position="12"/>
        <end position="34"/>
    </location>
</feature>
<keyword evidence="3" id="KW-1003">Cell membrane</keyword>
<dbReference type="Pfam" id="PF00528">
    <property type="entry name" value="BPD_transp_1"/>
    <property type="match status" value="1"/>
</dbReference>
<evidence type="ECO:0000313" key="10">
    <source>
        <dbReference type="Proteomes" id="UP001519344"/>
    </source>
</evidence>
<evidence type="ECO:0000256" key="7">
    <source>
        <dbReference type="RuleBase" id="RU363032"/>
    </source>
</evidence>
<sequence>MNIDKNLTARIWVPRIIVLLITFLTVFPLLFVFMTSLKSTQEFLFNIWALPSKFSLSNYSKAWSQGEIGHFFLNSFYVVSLSIAGILLFSSLAGYSLARLRVPKAEFIMMVILVPTMFPSESILMPFYIMMSKLKLLGEAYTLIVPFIGWGVPTATYIFRNFFLSIPNELLEAAKVDGASDTLVFGKVIMPIMIPTLLTVAILNFGLWGELLWTTVSMSASTFRTIPLGILAFQTQMGTDWGPLSAAICIVMVPLIILFLSSQKHFVQGLTGGAVKG</sequence>
<comment type="subcellular location">
    <subcellularLocation>
        <location evidence="1 7">Cell membrane</location>
        <topology evidence="1 7">Multi-pass membrane protein</topology>
    </subcellularLocation>
</comment>
<feature type="transmembrane region" description="Helical" evidence="7">
    <location>
        <begin position="107"/>
        <end position="129"/>
    </location>
</feature>
<keyword evidence="2 7" id="KW-0813">Transport</keyword>
<feature type="transmembrane region" description="Helical" evidence="7">
    <location>
        <begin position="184"/>
        <end position="208"/>
    </location>
</feature>
<evidence type="ECO:0000256" key="3">
    <source>
        <dbReference type="ARBA" id="ARBA00022475"/>
    </source>
</evidence>
<dbReference type="SUPFAM" id="SSF161098">
    <property type="entry name" value="MetI-like"/>
    <property type="match status" value="1"/>
</dbReference>
<dbReference type="Gene3D" id="1.10.3720.10">
    <property type="entry name" value="MetI-like"/>
    <property type="match status" value="1"/>
</dbReference>
<evidence type="ECO:0000256" key="4">
    <source>
        <dbReference type="ARBA" id="ARBA00022692"/>
    </source>
</evidence>
<keyword evidence="4 7" id="KW-0812">Transmembrane</keyword>
<evidence type="ECO:0000256" key="2">
    <source>
        <dbReference type="ARBA" id="ARBA00022448"/>
    </source>
</evidence>
<dbReference type="CDD" id="cd06261">
    <property type="entry name" value="TM_PBP2"/>
    <property type="match status" value="1"/>
</dbReference>
<dbReference type="Proteomes" id="UP001519344">
    <property type="component" value="Unassembled WGS sequence"/>
</dbReference>
<feature type="transmembrane region" description="Helical" evidence="7">
    <location>
        <begin position="141"/>
        <end position="163"/>
    </location>
</feature>
<dbReference type="PANTHER" id="PTHR43744:SF12">
    <property type="entry name" value="ABC TRANSPORTER PERMEASE PROTEIN MG189-RELATED"/>
    <property type="match status" value="1"/>
</dbReference>
<reference evidence="9 10" key="1">
    <citation type="submission" date="2021-03" db="EMBL/GenBank/DDBJ databases">
        <title>Genomic Encyclopedia of Type Strains, Phase IV (KMG-IV): sequencing the most valuable type-strain genomes for metagenomic binning, comparative biology and taxonomic classification.</title>
        <authorList>
            <person name="Goeker M."/>
        </authorList>
    </citation>
    <scope>NUCLEOTIDE SEQUENCE [LARGE SCALE GENOMIC DNA]</scope>
    <source>
        <strain evidence="9 10">DSM 24950</strain>
    </source>
</reference>
<keyword evidence="6 7" id="KW-0472">Membrane</keyword>
<dbReference type="EMBL" id="JAGGKV010000011">
    <property type="protein sequence ID" value="MBP1964956.1"/>
    <property type="molecule type" value="Genomic_DNA"/>
</dbReference>
<keyword evidence="5 7" id="KW-1133">Transmembrane helix</keyword>
<feature type="domain" description="ABC transmembrane type-1" evidence="8">
    <location>
        <begin position="72"/>
        <end position="262"/>
    </location>
</feature>
<feature type="transmembrane region" description="Helical" evidence="7">
    <location>
        <begin position="241"/>
        <end position="260"/>
    </location>
</feature>
<evidence type="ECO:0000256" key="1">
    <source>
        <dbReference type="ARBA" id="ARBA00004651"/>
    </source>
</evidence>
<evidence type="ECO:0000256" key="5">
    <source>
        <dbReference type="ARBA" id="ARBA00022989"/>
    </source>
</evidence>
<evidence type="ECO:0000259" key="8">
    <source>
        <dbReference type="PROSITE" id="PS50928"/>
    </source>
</evidence>
<dbReference type="RefSeq" id="WP_167057270.1">
    <property type="nucleotide sequence ID" value="NZ_JAAOZR010000015.1"/>
</dbReference>
<feature type="transmembrane region" description="Helical" evidence="7">
    <location>
        <begin position="76"/>
        <end position="95"/>
    </location>
</feature>
<accession>A0ABS4I3F2</accession>
<keyword evidence="10" id="KW-1185">Reference proteome</keyword>
<evidence type="ECO:0000313" key="9">
    <source>
        <dbReference type="EMBL" id="MBP1964956.1"/>
    </source>
</evidence>